<evidence type="ECO:0000313" key="3">
    <source>
        <dbReference type="EMBL" id="KPI42596.1"/>
    </source>
</evidence>
<evidence type="ECO:0000256" key="1">
    <source>
        <dbReference type="SAM" id="MobiDB-lite"/>
    </source>
</evidence>
<feature type="domain" description="F-box" evidence="2">
    <location>
        <begin position="149"/>
        <end position="197"/>
    </location>
</feature>
<comment type="caution">
    <text evidence="3">The sequence shown here is derived from an EMBL/GenBank/DDBJ whole genome shotgun (WGS) entry which is preliminary data.</text>
</comment>
<dbReference type="GeneID" id="28742118"/>
<dbReference type="OrthoDB" id="4139867at2759"/>
<gene>
    <name evidence="3" type="ORF">AB675_9681</name>
</gene>
<dbReference type="Pfam" id="PF00646">
    <property type="entry name" value="F-box"/>
    <property type="match status" value="1"/>
</dbReference>
<dbReference type="VEuPathDB" id="FungiDB:AB675_9681"/>
<proteinExistence type="predicted"/>
<feature type="region of interest" description="Disordered" evidence="1">
    <location>
        <begin position="456"/>
        <end position="509"/>
    </location>
</feature>
<dbReference type="EMBL" id="LFJN01000007">
    <property type="protein sequence ID" value="KPI42596.1"/>
    <property type="molecule type" value="Genomic_DNA"/>
</dbReference>
<keyword evidence="4" id="KW-1185">Reference proteome</keyword>
<dbReference type="PROSITE" id="PS50181">
    <property type="entry name" value="FBOX"/>
    <property type="match status" value="1"/>
</dbReference>
<name>A0A0N1P2K9_9EURO</name>
<reference evidence="3 4" key="1">
    <citation type="submission" date="2015-06" db="EMBL/GenBank/DDBJ databases">
        <title>Draft genome of the ant-associated black yeast Phialophora attae CBS 131958.</title>
        <authorList>
            <person name="Moreno L.F."/>
            <person name="Stielow B.J."/>
            <person name="de Hoog S."/>
            <person name="Vicente V.A."/>
            <person name="Weiss V.A."/>
            <person name="de Vries M."/>
            <person name="Cruz L.M."/>
            <person name="Souza E.M."/>
        </authorList>
    </citation>
    <scope>NUCLEOTIDE SEQUENCE [LARGE SCALE GENOMIC DNA]</scope>
    <source>
        <strain evidence="3 4">CBS 131958</strain>
    </source>
</reference>
<dbReference type="InterPro" id="IPR001810">
    <property type="entry name" value="F-box_dom"/>
</dbReference>
<dbReference type="RefSeq" id="XP_018002559.1">
    <property type="nucleotide sequence ID" value="XM_018150238.1"/>
</dbReference>
<evidence type="ECO:0000313" key="4">
    <source>
        <dbReference type="Proteomes" id="UP000038010"/>
    </source>
</evidence>
<feature type="compositionally biased region" description="Acidic residues" evidence="1">
    <location>
        <begin position="471"/>
        <end position="480"/>
    </location>
</feature>
<accession>A0A0N1P2K9</accession>
<dbReference type="Proteomes" id="UP000038010">
    <property type="component" value="Unassembled WGS sequence"/>
</dbReference>
<dbReference type="AlphaFoldDB" id="A0A0N1P2K9"/>
<evidence type="ECO:0000259" key="2">
    <source>
        <dbReference type="PROSITE" id="PS50181"/>
    </source>
</evidence>
<protein>
    <recommendedName>
        <fullName evidence="2">F-box domain-containing protein</fullName>
    </recommendedName>
</protein>
<sequence>MVLVTRAEHFDGWDVFEYIETDDEDDDHLEAPSFVPCTRKRQLFVDATDKMRLLKLRKGSGDGQAPAKDTGVTLLEEDHFATTSASLLNGSHVNLMSRNEATCEKLRSPSSDLVPNLNKQADVSTTVGNKPITQTETAPTSATAMTQPQSRFLNLPDDLIYHLSDHLTYNTLLALRSTCHKLHNVLTVDHVTTIRTRFILNCLADEAVQRAEYRRIHPRYGRDTLWDLFSIAFEWQLLERPVSELRCYGCLEVKPLRMFVERMSCKGTGLGGRLARQRRCKDCMRQHMFIAGTWWREHWLRRSEMVRRAGAVERHVSRLVRGKSLPKVAKGEEVGICVECGTGQFELYWGCAMCFEKEQLTRRREEWSMMGFEDTEELEGWVKWVLQKHESWTGRRDKRRKQRFARRAESGGKWWNVRRYAVWMGIDVRWKGSWAERVESLVDHLEESYQRRAAQRLQGSSGAGHSIVEAGGEDAADSDEIDGRHPPSQGELIENSQNPPRRDWRPTDEITDPTHPFYNIVHHRANDPALNATNKKPRDRLEVRCAMCWTPSCRRRRCLGGLVSAWRKLELERCCEMCQAEEAIKAKRRGKKEKMEERKGVMELDEEVGLEGLFAEEQEAA</sequence>
<organism evidence="3 4">
    <name type="scientific">Cyphellophora attinorum</name>
    <dbReference type="NCBI Taxonomy" id="1664694"/>
    <lineage>
        <taxon>Eukaryota</taxon>
        <taxon>Fungi</taxon>
        <taxon>Dikarya</taxon>
        <taxon>Ascomycota</taxon>
        <taxon>Pezizomycotina</taxon>
        <taxon>Eurotiomycetes</taxon>
        <taxon>Chaetothyriomycetidae</taxon>
        <taxon>Chaetothyriales</taxon>
        <taxon>Cyphellophoraceae</taxon>
        <taxon>Cyphellophora</taxon>
    </lineage>
</organism>